<dbReference type="SUPFAM" id="SSF55031">
    <property type="entry name" value="Bacterial exopeptidase dimerisation domain"/>
    <property type="match status" value="1"/>
</dbReference>
<evidence type="ECO:0000256" key="8">
    <source>
        <dbReference type="PIRSR" id="PIRSR001235-2"/>
    </source>
</evidence>
<feature type="binding site" evidence="7">
    <location>
        <position position="84"/>
    </location>
    <ligand>
        <name>Zn(2+)</name>
        <dbReference type="ChEBI" id="CHEBI:29105"/>
        <label>1</label>
    </ligand>
</feature>
<proteinExistence type="inferred from homology"/>
<evidence type="ECO:0000256" key="7">
    <source>
        <dbReference type="PIRSR" id="PIRSR001235-1"/>
    </source>
</evidence>
<keyword evidence="7" id="KW-0862">Zinc</keyword>
<keyword evidence="11" id="KW-1185">Reference proteome</keyword>
<evidence type="ECO:0000256" key="6">
    <source>
        <dbReference type="ARBA" id="ARBA00023211"/>
    </source>
</evidence>
<gene>
    <name evidence="10" type="primary">amaB_2</name>
    <name evidence="10" type="ORF">RIdsm_00716</name>
    <name evidence="9" type="ORF">XM52_20010</name>
</gene>
<reference evidence="10 12" key="2">
    <citation type="submission" date="2018-08" db="EMBL/GenBank/DDBJ databases">
        <title>Genetic Globetrotter - A new plasmid hitch-hiking vast phylogenetic and geographic distances.</title>
        <authorList>
            <person name="Vollmers J."/>
            <person name="Petersen J."/>
        </authorList>
    </citation>
    <scope>NUCLEOTIDE SEQUENCE [LARGE SCALE GENOMIC DNA]</scope>
    <source>
        <strain evidence="10 12">DSM 26383</strain>
    </source>
</reference>
<sequence>MTGSGALTDWGACAADLLDDLASLSEPGSGVTRLPFTAEHRAALELLAARMRQAGLRVTLDDAGTLVGRLDGPRGRGALLMGSHQDSVRQGGAYDGIMGVVLPLIALEKLQAEGREPPCAVEVLAFADEEGVRFPTALVGSRALAGTVDPAVFDMEDADGTSLRAAMTGFGLSPGGIGELKRDPGDVIGFVETHIEQGPVLERAGEALGVVSAICGIERHSLGIVGETGHAGTLPMEGRKDALVAGSAIVTEVNRLARETPELRGTVGSFAIGPNVVNAVPRVVRMTAEFRSPEDAVRRAAGDALHDFAERVCGEMGLSLSCEMTYQQPAQPCAAGLSDRLARAIRAVGGKGLVLPSGATHDASAMADLCPVAMLFVRCRGGVSHRPEEYAAPGDMGQAVDVLADLVMSLE</sequence>
<protein>
    <submittedName>
        <fullName evidence="9">Allantoate amidohydrolase</fullName>
    </submittedName>
    <submittedName>
        <fullName evidence="10">N-carbamoyl-L-amino acid hydrolase</fullName>
        <ecNumber evidence="10">3.5.1.87</ecNumber>
    </submittedName>
</protein>
<evidence type="ECO:0000313" key="9">
    <source>
        <dbReference type="EMBL" id="KRS16101.1"/>
    </source>
</evidence>
<evidence type="ECO:0000313" key="12">
    <source>
        <dbReference type="Proteomes" id="UP000325785"/>
    </source>
</evidence>
<dbReference type="InterPro" id="IPR002933">
    <property type="entry name" value="Peptidase_M20"/>
</dbReference>
<evidence type="ECO:0000256" key="2">
    <source>
        <dbReference type="ARBA" id="ARBA00006153"/>
    </source>
</evidence>
<comment type="similarity">
    <text evidence="2">Belongs to the peptidase M20 family.</text>
</comment>
<keyword evidence="6" id="KW-0464">Manganese</keyword>
<feature type="binding site" evidence="7">
    <location>
        <position position="95"/>
    </location>
    <ligand>
        <name>Zn(2+)</name>
        <dbReference type="ChEBI" id="CHEBI:29105"/>
        <label>1</label>
    </ligand>
</feature>
<evidence type="ECO:0000313" key="10">
    <source>
        <dbReference type="EMBL" id="QEW24932.1"/>
    </source>
</evidence>
<feature type="binding site" evidence="7">
    <location>
        <position position="95"/>
    </location>
    <ligand>
        <name>Zn(2+)</name>
        <dbReference type="ChEBI" id="CHEBI:29105"/>
        <label>2</label>
    </ligand>
</feature>
<reference evidence="9 11" key="1">
    <citation type="submission" date="2015-04" db="EMBL/GenBank/DDBJ databases">
        <title>The draft genome sequence of Roseovarius indicus B108T.</title>
        <authorList>
            <person name="Li G."/>
            <person name="Lai Q."/>
            <person name="Shao Z."/>
            <person name="Yan P."/>
        </authorList>
    </citation>
    <scope>NUCLEOTIDE SEQUENCE [LARGE SCALE GENOMIC DNA]</scope>
    <source>
        <strain evidence="9 11">B108</strain>
    </source>
</reference>
<dbReference type="InterPro" id="IPR010158">
    <property type="entry name" value="Amidase_Cbmase"/>
</dbReference>
<feature type="binding site" evidence="8">
    <location>
        <position position="219"/>
    </location>
    <ligand>
        <name>allantoate</name>
        <dbReference type="ChEBI" id="CHEBI:17536"/>
    </ligand>
</feature>
<dbReference type="PANTHER" id="PTHR32494">
    <property type="entry name" value="ALLANTOATE DEIMINASE-RELATED"/>
    <property type="match status" value="1"/>
</dbReference>
<feature type="binding site" evidence="7">
    <location>
        <position position="194"/>
    </location>
    <ligand>
        <name>Zn(2+)</name>
        <dbReference type="ChEBI" id="CHEBI:29105"/>
        <label>1</label>
    </ligand>
</feature>
<dbReference type="GO" id="GO:0016813">
    <property type="term" value="F:hydrolase activity, acting on carbon-nitrogen (but not peptide) bonds, in linear amidines"/>
    <property type="evidence" value="ECO:0007669"/>
    <property type="project" value="InterPro"/>
</dbReference>
<dbReference type="EMBL" id="LAXI01000016">
    <property type="protein sequence ID" value="KRS16101.1"/>
    <property type="molecule type" value="Genomic_DNA"/>
</dbReference>
<feature type="binding site" evidence="7">
    <location>
        <position position="130"/>
    </location>
    <ligand>
        <name>Zn(2+)</name>
        <dbReference type="ChEBI" id="CHEBI:29105"/>
        <label>2</label>
    </ligand>
</feature>
<dbReference type="Pfam" id="PF01546">
    <property type="entry name" value="Peptidase_M20"/>
    <property type="match status" value="1"/>
</dbReference>
<feature type="binding site" evidence="8">
    <location>
        <position position="291"/>
    </location>
    <ligand>
        <name>allantoate</name>
        <dbReference type="ChEBI" id="CHEBI:17536"/>
    </ligand>
</feature>
<dbReference type="PIRSF" id="PIRSF001235">
    <property type="entry name" value="Amidase_carbamoylase"/>
    <property type="match status" value="1"/>
</dbReference>
<evidence type="ECO:0000256" key="1">
    <source>
        <dbReference type="ARBA" id="ARBA00001936"/>
    </source>
</evidence>
<evidence type="ECO:0000313" key="11">
    <source>
        <dbReference type="Proteomes" id="UP000051401"/>
    </source>
</evidence>
<dbReference type="Gene3D" id="3.30.70.360">
    <property type="match status" value="1"/>
</dbReference>
<dbReference type="PATRIC" id="fig|540747.5.peg.1758"/>
<feature type="binding site" evidence="7">
    <location>
        <position position="385"/>
    </location>
    <ligand>
        <name>Zn(2+)</name>
        <dbReference type="ChEBI" id="CHEBI:29105"/>
        <label>2</label>
    </ligand>
</feature>
<dbReference type="NCBIfam" id="TIGR01879">
    <property type="entry name" value="hydantase"/>
    <property type="match status" value="1"/>
</dbReference>
<dbReference type="KEGG" id="rid:RIdsm_00716"/>
<evidence type="ECO:0000256" key="3">
    <source>
        <dbReference type="ARBA" id="ARBA00011738"/>
    </source>
</evidence>
<comment type="subunit">
    <text evidence="3">Homodimer.</text>
</comment>
<dbReference type="Proteomes" id="UP000051401">
    <property type="component" value="Unassembled WGS sequence"/>
</dbReference>
<dbReference type="InterPro" id="IPR036264">
    <property type="entry name" value="Bact_exopeptidase_dim_dom"/>
</dbReference>
<keyword evidence="5 9" id="KW-0378">Hydrolase</keyword>
<dbReference type="PANTHER" id="PTHR32494:SF19">
    <property type="entry name" value="ALLANTOATE DEIMINASE-RELATED"/>
    <property type="match status" value="1"/>
</dbReference>
<dbReference type="SUPFAM" id="SSF53187">
    <property type="entry name" value="Zn-dependent exopeptidases"/>
    <property type="match status" value="1"/>
</dbReference>
<keyword evidence="4 7" id="KW-0479">Metal-binding</keyword>
<dbReference type="GO" id="GO:0050538">
    <property type="term" value="F:N-carbamoyl-L-amino-acid hydrolase activity"/>
    <property type="evidence" value="ECO:0007669"/>
    <property type="project" value="UniProtKB-EC"/>
</dbReference>
<evidence type="ECO:0000256" key="5">
    <source>
        <dbReference type="ARBA" id="ARBA00022801"/>
    </source>
</evidence>
<accession>A0A0T5P4N0</accession>
<comment type="cofactor">
    <cofactor evidence="1">
        <name>Mn(2+)</name>
        <dbReference type="ChEBI" id="CHEBI:29035"/>
    </cofactor>
</comment>
<comment type="cofactor">
    <cofactor evidence="7">
        <name>Zn(2+)</name>
        <dbReference type="ChEBI" id="CHEBI:29105"/>
    </cofactor>
    <text evidence="7">Binds 2 Zn(2+) ions per subunit.</text>
</comment>
<organism evidence="9 11">
    <name type="scientific">Roseovarius indicus</name>
    <dbReference type="NCBI Taxonomy" id="540747"/>
    <lineage>
        <taxon>Bacteria</taxon>
        <taxon>Pseudomonadati</taxon>
        <taxon>Pseudomonadota</taxon>
        <taxon>Alphaproteobacteria</taxon>
        <taxon>Rhodobacterales</taxon>
        <taxon>Roseobacteraceae</taxon>
        <taxon>Roseovarius</taxon>
    </lineage>
</organism>
<name>A0A0T5P4N0_9RHOB</name>
<evidence type="ECO:0000256" key="4">
    <source>
        <dbReference type="ARBA" id="ARBA00022723"/>
    </source>
</evidence>
<dbReference type="Gene3D" id="3.40.630.10">
    <property type="entry name" value="Zn peptidases"/>
    <property type="match status" value="1"/>
</dbReference>
<dbReference type="EC" id="3.5.1.87" evidence="10"/>
<dbReference type="CDD" id="cd03884">
    <property type="entry name" value="M20_bAS"/>
    <property type="match status" value="1"/>
</dbReference>
<feature type="binding site" evidence="8">
    <location>
        <position position="278"/>
    </location>
    <ligand>
        <name>allantoate</name>
        <dbReference type="ChEBI" id="CHEBI:17536"/>
    </ligand>
</feature>
<dbReference type="EMBL" id="CP031598">
    <property type="protein sequence ID" value="QEW24932.1"/>
    <property type="molecule type" value="Genomic_DNA"/>
</dbReference>
<dbReference type="STRING" id="540747.SAMN04488031_109182"/>
<dbReference type="Proteomes" id="UP000325785">
    <property type="component" value="Chromosome"/>
</dbReference>
<dbReference type="GO" id="GO:0046872">
    <property type="term" value="F:metal ion binding"/>
    <property type="evidence" value="ECO:0007669"/>
    <property type="project" value="UniProtKB-KW"/>
</dbReference>
<dbReference type="AlphaFoldDB" id="A0A0T5P4N0"/>